<evidence type="ECO:0000313" key="3">
    <source>
        <dbReference type="Proteomes" id="UP000886595"/>
    </source>
</evidence>
<evidence type="ECO:0000256" key="1">
    <source>
        <dbReference type="SAM" id="SignalP"/>
    </source>
</evidence>
<name>A0A8X7PIF3_BRACI</name>
<feature type="chain" id="PRO_5036505741" description="Secreted protein" evidence="1">
    <location>
        <begin position="25"/>
        <end position="136"/>
    </location>
</feature>
<sequence length="136" mass="15491">MLLTTTTFFFSSLLPLLQPLYCSCHLYFCWCFVAEPRCGGESDVGAAALHHHSMLESSQSIGDPQCYHMSRTKPPTLRSEKMRSPSTLACIPRIFFSTFNRPLISTTCLEPPDTYGTKMMNRMNLRETSRIQRIDS</sequence>
<keyword evidence="1" id="KW-0732">Signal</keyword>
<reference evidence="2 3" key="1">
    <citation type="submission" date="2020-02" db="EMBL/GenBank/DDBJ databases">
        <authorList>
            <person name="Ma Q."/>
            <person name="Huang Y."/>
            <person name="Song X."/>
            <person name="Pei D."/>
        </authorList>
    </citation>
    <scope>NUCLEOTIDE SEQUENCE [LARGE SCALE GENOMIC DNA]</scope>
    <source>
        <strain evidence="2">Sxm20200214</strain>
        <tissue evidence="2">Leaf</tissue>
    </source>
</reference>
<dbReference type="AlphaFoldDB" id="A0A8X7PIF3"/>
<protein>
    <recommendedName>
        <fullName evidence="4">Secreted protein</fullName>
    </recommendedName>
</protein>
<dbReference type="EMBL" id="JAAMPC010000016">
    <property type="protein sequence ID" value="KAG2251900.1"/>
    <property type="molecule type" value="Genomic_DNA"/>
</dbReference>
<accession>A0A8X7PIF3</accession>
<organism evidence="2 3">
    <name type="scientific">Brassica carinata</name>
    <name type="common">Ethiopian mustard</name>
    <name type="synonym">Abyssinian cabbage</name>
    <dbReference type="NCBI Taxonomy" id="52824"/>
    <lineage>
        <taxon>Eukaryota</taxon>
        <taxon>Viridiplantae</taxon>
        <taxon>Streptophyta</taxon>
        <taxon>Embryophyta</taxon>
        <taxon>Tracheophyta</taxon>
        <taxon>Spermatophyta</taxon>
        <taxon>Magnoliopsida</taxon>
        <taxon>eudicotyledons</taxon>
        <taxon>Gunneridae</taxon>
        <taxon>Pentapetalae</taxon>
        <taxon>rosids</taxon>
        <taxon>malvids</taxon>
        <taxon>Brassicales</taxon>
        <taxon>Brassicaceae</taxon>
        <taxon>Brassiceae</taxon>
        <taxon>Brassica</taxon>
    </lineage>
</organism>
<evidence type="ECO:0000313" key="2">
    <source>
        <dbReference type="EMBL" id="KAG2251900.1"/>
    </source>
</evidence>
<comment type="caution">
    <text evidence="2">The sequence shown here is derived from an EMBL/GenBank/DDBJ whole genome shotgun (WGS) entry which is preliminary data.</text>
</comment>
<feature type="signal peptide" evidence="1">
    <location>
        <begin position="1"/>
        <end position="24"/>
    </location>
</feature>
<proteinExistence type="predicted"/>
<dbReference type="OrthoDB" id="10599741at2759"/>
<gene>
    <name evidence="2" type="ORF">Bca52824_082036</name>
</gene>
<dbReference type="Proteomes" id="UP000886595">
    <property type="component" value="Unassembled WGS sequence"/>
</dbReference>
<keyword evidence="3" id="KW-1185">Reference proteome</keyword>
<evidence type="ECO:0008006" key="4">
    <source>
        <dbReference type="Google" id="ProtNLM"/>
    </source>
</evidence>